<evidence type="ECO:0000256" key="1">
    <source>
        <dbReference type="SAM" id="SignalP"/>
    </source>
</evidence>
<keyword evidence="1" id="KW-0732">Signal</keyword>
<evidence type="ECO:0000313" key="2">
    <source>
        <dbReference type="EMBL" id="PWI74843.1"/>
    </source>
</evidence>
<name>A0A2U3EK22_PURLI</name>
<reference evidence="2 3" key="1">
    <citation type="journal article" date="2016" name="Front. Microbiol.">
        <title>Genome and transcriptome sequences reveal the specific parasitism of the nematophagous Purpureocillium lilacinum 36-1.</title>
        <authorList>
            <person name="Xie J."/>
            <person name="Li S."/>
            <person name="Mo C."/>
            <person name="Xiao X."/>
            <person name="Peng D."/>
            <person name="Wang G."/>
            <person name="Xiao Y."/>
        </authorList>
    </citation>
    <scope>NUCLEOTIDE SEQUENCE [LARGE SCALE GENOMIC DNA]</scope>
    <source>
        <strain evidence="2 3">36-1</strain>
    </source>
</reference>
<feature type="signal peptide" evidence="1">
    <location>
        <begin position="1"/>
        <end position="25"/>
    </location>
</feature>
<proteinExistence type="predicted"/>
<sequence>MKTGRISGKFFFPTWPLALVVPVSGGSDQRRQPFRAPVLPPRGCSAARGGGWQWGSTRRVRARLLSSLLAQERQKWRRGMYWGRMGSRKAGGGCHLPDIEERRGATEVIADGRRTVVVEHGGLGRAGHIGDTGDTALDCETMGSRSRLLQLLKGGTHAAASFPRRAVCSGQCDDVEEKNEREMGKRYW</sequence>
<dbReference type="EMBL" id="LCWV01000003">
    <property type="protein sequence ID" value="PWI74843.1"/>
    <property type="molecule type" value="Genomic_DNA"/>
</dbReference>
<dbReference type="AlphaFoldDB" id="A0A2U3EK22"/>
<protein>
    <submittedName>
        <fullName evidence="2">Uncharacterized protein</fullName>
    </submittedName>
</protein>
<organism evidence="2 3">
    <name type="scientific">Purpureocillium lilacinum</name>
    <name type="common">Paecilomyces lilacinus</name>
    <dbReference type="NCBI Taxonomy" id="33203"/>
    <lineage>
        <taxon>Eukaryota</taxon>
        <taxon>Fungi</taxon>
        <taxon>Dikarya</taxon>
        <taxon>Ascomycota</taxon>
        <taxon>Pezizomycotina</taxon>
        <taxon>Sordariomycetes</taxon>
        <taxon>Hypocreomycetidae</taxon>
        <taxon>Hypocreales</taxon>
        <taxon>Ophiocordycipitaceae</taxon>
        <taxon>Purpureocillium</taxon>
    </lineage>
</organism>
<gene>
    <name evidence="2" type="ORF">PCL_08157</name>
</gene>
<comment type="caution">
    <text evidence="2">The sequence shown here is derived from an EMBL/GenBank/DDBJ whole genome shotgun (WGS) entry which is preliminary data.</text>
</comment>
<evidence type="ECO:0000313" key="3">
    <source>
        <dbReference type="Proteomes" id="UP000245956"/>
    </source>
</evidence>
<dbReference type="Proteomes" id="UP000245956">
    <property type="component" value="Unassembled WGS sequence"/>
</dbReference>
<feature type="chain" id="PRO_5015421468" evidence="1">
    <location>
        <begin position="26"/>
        <end position="188"/>
    </location>
</feature>
<accession>A0A2U3EK22</accession>